<dbReference type="AlphaFoldDB" id="A0A0F9VJB6"/>
<proteinExistence type="inferred from homology"/>
<dbReference type="GO" id="GO:0000270">
    <property type="term" value="P:peptidoglycan metabolic process"/>
    <property type="evidence" value="ECO:0007669"/>
    <property type="project" value="TreeGrafter"/>
</dbReference>
<dbReference type="InterPro" id="IPR000667">
    <property type="entry name" value="Peptidase_S13"/>
</dbReference>
<accession>A0A0F9VJB6</accession>
<evidence type="ECO:0000256" key="1">
    <source>
        <dbReference type="ARBA" id="ARBA00006096"/>
    </source>
</evidence>
<sequence>MSTRFKRTLLCLVPVLGLLANPVAFAADSGPLPAKVSSALAAAKIPNGALSLAVIPLEGQGLPQFVNADVPVNPASTMKLITTYAALEILGPTYKWRSDLFVDGPVVNGTLQGDLIFRSGGDPKLTIERMWLMMRDLKAAGVRDITGELVLQPADMRFPSDIPPFMDDGGDPNKPFLVEPDPLLTNLKLFVLSSYGEQNGVRINLEPKLPEVTIDNQLTVLPPTRSCPRPNVAYNIQDSGYQATITLTGSLHEGCIAQRYLSALTATTYTASTLRTLWKDMGGTIAGGTRIGRAPASSRLVSQSASPDLVEVVRDINKYSNNTMARQLFLTIGRDQRTPADRDDHKSAVRVINQWLSEKGIYPTGLVLENGAGLSRMERLTARDMAKLLQAAWASPYRAEFIASMPLAAMDGTMRRRLRNTPVAGQAHVKTGSLRNVKAIAGITRDNNGQSWAVTAIVNHTSAGISGQALDLVLQDVYRRGPTDIASHAQ</sequence>
<dbReference type="GO" id="GO:0006508">
    <property type="term" value="P:proteolysis"/>
    <property type="evidence" value="ECO:0007669"/>
    <property type="project" value="InterPro"/>
</dbReference>
<comment type="caution">
    <text evidence="3">The sequence shown here is derived from an EMBL/GenBank/DDBJ whole genome shotgun (WGS) entry which is preliminary data.</text>
</comment>
<gene>
    <name evidence="3" type="ORF">LCGC14_0090400</name>
</gene>
<dbReference type="SUPFAM" id="SSF56601">
    <property type="entry name" value="beta-lactamase/transpeptidase-like"/>
    <property type="match status" value="1"/>
</dbReference>
<dbReference type="Pfam" id="PF02113">
    <property type="entry name" value="Peptidase_S13"/>
    <property type="match status" value="1"/>
</dbReference>
<evidence type="ECO:0000256" key="2">
    <source>
        <dbReference type="ARBA" id="ARBA00022801"/>
    </source>
</evidence>
<dbReference type="EMBL" id="LAZR01000024">
    <property type="protein sequence ID" value="KKO04140.1"/>
    <property type="molecule type" value="Genomic_DNA"/>
</dbReference>
<evidence type="ECO:0008006" key="4">
    <source>
        <dbReference type="Google" id="ProtNLM"/>
    </source>
</evidence>
<dbReference type="PANTHER" id="PTHR30023">
    <property type="entry name" value="D-ALANYL-D-ALANINE CARBOXYPEPTIDASE"/>
    <property type="match status" value="1"/>
</dbReference>
<keyword evidence="2" id="KW-0378">Hydrolase</keyword>
<dbReference type="NCBIfam" id="TIGR00666">
    <property type="entry name" value="PBP4"/>
    <property type="match status" value="1"/>
</dbReference>
<dbReference type="PANTHER" id="PTHR30023:SF0">
    <property type="entry name" value="PENICILLIN-SENSITIVE CARBOXYPEPTIDASE A"/>
    <property type="match status" value="1"/>
</dbReference>
<comment type="similarity">
    <text evidence="1">Belongs to the peptidase S13 family.</text>
</comment>
<dbReference type="PRINTS" id="PR00922">
    <property type="entry name" value="DADACBPTASE3"/>
</dbReference>
<name>A0A0F9VJB6_9ZZZZ</name>
<dbReference type="InterPro" id="IPR012338">
    <property type="entry name" value="Beta-lactam/transpept-like"/>
</dbReference>
<protein>
    <recommendedName>
        <fullName evidence="4">D-alanyl-D-alanine carboxypeptidase/D-alanyl-D-alanine-endopeptidase</fullName>
    </recommendedName>
</protein>
<dbReference type="Gene3D" id="3.40.710.10">
    <property type="entry name" value="DD-peptidase/beta-lactamase superfamily"/>
    <property type="match status" value="1"/>
</dbReference>
<organism evidence="3">
    <name type="scientific">marine sediment metagenome</name>
    <dbReference type="NCBI Taxonomy" id="412755"/>
    <lineage>
        <taxon>unclassified sequences</taxon>
        <taxon>metagenomes</taxon>
        <taxon>ecological metagenomes</taxon>
    </lineage>
</organism>
<evidence type="ECO:0000313" key="3">
    <source>
        <dbReference type="EMBL" id="KKO04140.1"/>
    </source>
</evidence>
<dbReference type="Gene3D" id="3.50.80.20">
    <property type="entry name" value="D-Ala-D-Ala carboxypeptidase C, peptidase S13"/>
    <property type="match status" value="1"/>
</dbReference>
<dbReference type="GO" id="GO:0004185">
    <property type="term" value="F:serine-type carboxypeptidase activity"/>
    <property type="evidence" value="ECO:0007669"/>
    <property type="project" value="InterPro"/>
</dbReference>
<reference evidence="3" key="1">
    <citation type="journal article" date="2015" name="Nature">
        <title>Complex archaea that bridge the gap between prokaryotes and eukaryotes.</title>
        <authorList>
            <person name="Spang A."/>
            <person name="Saw J.H."/>
            <person name="Jorgensen S.L."/>
            <person name="Zaremba-Niedzwiedzka K."/>
            <person name="Martijn J."/>
            <person name="Lind A.E."/>
            <person name="van Eijk R."/>
            <person name="Schleper C."/>
            <person name="Guy L."/>
            <person name="Ettema T.J."/>
        </authorList>
    </citation>
    <scope>NUCLEOTIDE SEQUENCE</scope>
</reference>